<feature type="domain" description="RNA polymerase sigma-70 region 2" evidence="5">
    <location>
        <begin position="16"/>
        <end position="76"/>
    </location>
</feature>
<dbReference type="InterPro" id="IPR036388">
    <property type="entry name" value="WH-like_DNA-bd_sf"/>
</dbReference>
<dbReference type="SUPFAM" id="SSF88659">
    <property type="entry name" value="Sigma3 and sigma4 domains of RNA polymerase sigma factors"/>
    <property type="match status" value="1"/>
</dbReference>
<dbReference type="Gene3D" id="1.10.10.10">
    <property type="entry name" value="Winged helix-like DNA-binding domain superfamily/Winged helix DNA-binding domain"/>
    <property type="match status" value="1"/>
</dbReference>
<keyword evidence="8" id="KW-1185">Reference proteome</keyword>
<dbReference type="PANTHER" id="PTHR43133">
    <property type="entry name" value="RNA POLYMERASE ECF-TYPE SIGMA FACTO"/>
    <property type="match status" value="1"/>
</dbReference>
<reference evidence="7 8" key="1">
    <citation type="submission" date="2019-04" db="EMBL/GenBank/DDBJ databases">
        <authorList>
            <person name="Grouzdev D.S."/>
            <person name="Nazina T.N."/>
        </authorList>
    </citation>
    <scope>NUCLEOTIDE SEQUENCE [LARGE SCALE GENOMIC DNA]</scope>
    <source>
        <strain evidence="7 8">SHC 3-19</strain>
    </source>
</reference>
<dbReference type="InterPro" id="IPR039425">
    <property type="entry name" value="RNA_pol_sigma-70-like"/>
</dbReference>
<keyword evidence="4" id="KW-0804">Transcription</keyword>
<evidence type="ECO:0000313" key="7">
    <source>
        <dbReference type="EMBL" id="TLX22497.1"/>
    </source>
</evidence>
<name>A0A5R9PHG2_9GAMM</name>
<dbReference type="Proteomes" id="UP000308508">
    <property type="component" value="Unassembled WGS sequence"/>
</dbReference>
<dbReference type="AlphaFoldDB" id="A0A5R9PHG2"/>
<evidence type="ECO:0000256" key="4">
    <source>
        <dbReference type="ARBA" id="ARBA00023163"/>
    </source>
</evidence>
<dbReference type="RefSeq" id="WP_138346407.1">
    <property type="nucleotide sequence ID" value="NZ_SROY01000001.1"/>
</dbReference>
<dbReference type="Gene3D" id="1.10.1740.10">
    <property type="match status" value="1"/>
</dbReference>
<dbReference type="Pfam" id="PF04542">
    <property type="entry name" value="Sigma70_r2"/>
    <property type="match status" value="1"/>
</dbReference>
<comment type="similarity">
    <text evidence="1">Belongs to the sigma-70 factor family. ECF subfamily.</text>
</comment>
<proteinExistence type="inferred from homology"/>
<dbReference type="GO" id="GO:0003677">
    <property type="term" value="F:DNA binding"/>
    <property type="evidence" value="ECO:0007669"/>
    <property type="project" value="InterPro"/>
</dbReference>
<dbReference type="NCBIfam" id="TIGR02937">
    <property type="entry name" value="sigma70-ECF"/>
    <property type="match status" value="1"/>
</dbReference>
<dbReference type="Pfam" id="PF08281">
    <property type="entry name" value="Sigma70_r4_2"/>
    <property type="match status" value="1"/>
</dbReference>
<dbReference type="InterPro" id="IPR013324">
    <property type="entry name" value="RNA_pol_sigma_r3/r4-like"/>
</dbReference>
<evidence type="ECO:0000259" key="6">
    <source>
        <dbReference type="Pfam" id="PF08281"/>
    </source>
</evidence>
<dbReference type="GO" id="GO:0006352">
    <property type="term" value="P:DNA-templated transcription initiation"/>
    <property type="evidence" value="ECO:0007669"/>
    <property type="project" value="InterPro"/>
</dbReference>
<evidence type="ECO:0000256" key="2">
    <source>
        <dbReference type="ARBA" id="ARBA00023015"/>
    </source>
</evidence>
<dbReference type="InterPro" id="IPR013249">
    <property type="entry name" value="RNA_pol_sigma70_r4_t2"/>
</dbReference>
<dbReference type="InterPro" id="IPR013325">
    <property type="entry name" value="RNA_pol_sigma_r2"/>
</dbReference>
<organism evidence="7 8">
    <name type="scientific">Thermomonas fusca</name>
    <dbReference type="NCBI Taxonomy" id="215690"/>
    <lineage>
        <taxon>Bacteria</taxon>
        <taxon>Pseudomonadati</taxon>
        <taxon>Pseudomonadota</taxon>
        <taxon>Gammaproteobacteria</taxon>
        <taxon>Lysobacterales</taxon>
        <taxon>Lysobacteraceae</taxon>
        <taxon>Thermomonas</taxon>
    </lineage>
</organism>
<dbReference type="CDD" id="cd06171">
    <property type="entry name" value="Sigma70_r4"/>
    <property type="match status" value="1"/>
</dbReference>
<keyword evidence="3" id="KW-0731">Sigma factor</keyword>
<accession>A0A5R9PHG2</accession>
<evidence type="ECO:0000313" key="8">
    <source>
        <dbReference type="Proteomes" id="UP000308508"/>
    </source>
</evidence>
<comment type="caution">
    <text evidence="7">The sequence shown here is derived from an EMBL/GenBank/DDBJ whole genome shotgun (WGS) entry which is preliminary data.</text>
</comment>
<dbReference type="EMBL" id="SROY01000001">
    <property type="protein sequence ID" value="TLX22497.1"/>
    <property type="molecule type" value="Genomic_DNA"/>
</dbReference>
<gene>
    <name evidence="7" type="ORF">E5S66_00220</name>
</gene>
<dbReference type="STRING" id="1123377.GCA_000423885_01890"/>
<feature type="domain" description="RNA polymerase sigma factor 70 region 4 type 2" evidence="6">
    <location>
        <begin position="110"/>
        <end position="162"/>
    </location>
</feature>
<dbReference type="InterPro" id="IPR007627">
    <property type="entry name" value="RNA_pol_sigma70_r2"/>
</dbReference>
<keyword evidence="2" id="KW-0805">Transcription regulation</keyword>
<evidence type="ECO:0000256" key="1">
    <source>
        <dbReference type="ARBA" id="ARBA00010641"/>
    </source>
</evidence>
<dbReference type="PANTHER" id="PTHR43133:SF63">
    <property type="entry name" value="RNA POLYMERASE SIGMA FACTOR FECI-RELATED"/>
    <property type="match status" value="1"/>
</dbReference>
<dbReference type="InterPro" id="IPR014284">
    <property type="entry name" value="RNA_pol_sigma-70_dom"/>
</dbReference>
<evidence type="ECO:0000259" key="5">
    <source>
        <dbReference type="Pfam" id="PF04542"/>
    </source>
</evidence>
<dbReference type="GO" id="GO:0016987">
    <property type="term" value="F:sigma factor activity"/>
    <property type="evidence" value="ECO:0007669"/>
    <property type="project" value="UniProtKB-KW"/>
</dbReference>
<evidence type="ECO:0000256" key="3">
    <source>
        <dbReference type="ARBA" id="ARBA00023082"/>
    </source>
</evidence>
<sequence length="189" mass="21903">MQTELDRWFIHEILVHEEALMRFLHRHWPHRDELHDLRQELYTRIYEAGAKSRPTQPRAFLFASARHLMTDRLRRGKVVSIEPMGDFEPSLVLVDEVSPERWCGGRQALRRLADAFDRLPDRCREVVWLRRVEELSQKDVASRLGISEKTVEKHIAKGMRLLADALYTGEAPARAQSGAADAAARRQAD</sequence>
<protein>
    <submittedName>
        <fullName evidence="7">Sigma-70 family RNA polymerase sigma factor</fullName>
    </submittedName>
</protein>
<dbReference type="SUPFAM" id="SSF88946">
    <property type="entry name" value="Sigma2 domain of RNA polymerase sigma factors"/>
    <property type="match status" value="1"/>
</dbReference>